<proteinExistence type="predicted"/>
<dbReference type="STRING" id="1036611.A0A1L9PDA5"/>
<gene>
    <name evidence="2" type="ORF">ASPVEDRAFT_81045</name>
</gene>
<evidence type="ECO:0000256" key="1">
    <source>
        <dbReference type="SAM" id="SignalP"/>
    </source>
</evidence>
<dbReference type="OrthoDB" id="4186099at2759"/>
<evidence type="ECO:0000313" key="2">
    <source>
        <dbReference type="EMBL" id="OJI99435.1"/>
    </source>
</evidence>
<sequence length="97" mass="10414">MVKFTALAVAAIGTLTPLVAARNCKTGLNYCGWNLLDIGKYGAQVNQALDNANQPTDNSHINQSLFHCNGGQNGDISFYTYCRSGCQDGGEDKSDYC</sequence>
<accession>A0A1L9PDA5</accession>
<dbReference type="GeneID" id="63732479"/>
<protein>
    <submittedName>
        <fullName evidence="2">Uncharacterized protein</fullName>
    </submittedName>
</protein>
<feature type="signal peptide" evidence="1">
    <location>
        <begin position="1"/>
        <end position="21"/>
    </location>
</feature>
<keyword evidence="1" id="KW-0732">Signal</keyword>
<reference evidence="3" key="1">
    <citation type="journal article" date="2017" name="Genome Biol.">
        <title>Comparative genomics reveals high biological diversity and specific adaptations in the industrially and medically important fungal genus Aspergillus.</title>
        <authorList>
            <person name="de Vries R.P."/>
            <person name="Riley R."/>
            <person name="Wiebenga A."/>
            <person name="Aguilar-Osorio G."/>
            <person name="Amillis S."/>
            <person name="Uchima C.A."/>
            <person name="Anderluh G."/>
            <person name="Asadollahi M."/>
            <person name="Askin M."/>
            <person name="Barry K."/>
            <person name="Battaglia E."/>
            <person name="Bayram O."/>
            <person name="Benocci T."/>
            <person name="Braus-Stromeyer S.A."/>
            <person name="Caldana C."/>
            <person name="Canovas D."/>
            <person name="Cerqueira G.C."/>
            <person name="Chen F."/>
            <person name="Chen W."/>
            <person name="Choi C."/>
            <person name="Clum A."/>
            <person name="Dos Santos R.A."/>
            <person name="Damasio A.R."/>
            <person name="Diallinas G."/>
            <person name="Emri T."/>
            <person name="Fekete E."/>
            <person name="Flipphi M."/>
            <person name="Freyberg S."/>
            <person name="Gallo A."/>
            <person name="Gournas C."/>
            <person name="Habgood R."/>
            <person name="Hainaut M."/>
            <person name="Harispe M.L."/>
            <person name="Henrissat B."/>
            <person name="Hilden K.S."/>
            <person name="Hope R."/>
            <person name="Hossain A."/>
            <person name="Karabika E."/>
            <person name="Karaffa L."/>
            <person name="Karanyi Z."/>
            <person name="Krasevec N."/>
            <person name="Kuo A."/>
            <person name="Kusch H."/>
            <person name="LaButti K."/>
            <person name="Lagendijk E.L."/>
            <person name="Lapidus A."/>
            <person name="Levasseur A."/>
            <person name="Lindquist E."/>
            <person name="Lipzen A."/>
            <person name="Logrieco A.F."/>
            <person name="MacCabe A."/>
            <person name="Maekelae M.R."/>
            <person name="Malavazi I."/>
            <person name="Melin P."/>
            <person name="Meyer V."/>
            <person name="Mielnichuk N."/>
            <person name="Miskei M."/>
            <person name="Molnar A.P."/>
            <person name="Mule G."/>
            <person name="Ngan C.Y."/>
            <person name="Orejas M."/>
            <person name="Orosz E."/>
            <person name="Ouedraogo J.P."/>
            <person name="Overkamp K.M."/>
            <person name="Park H.-S."/>
            <person name="Perrone G."/>
            <person name="Piumi F."/>
            <person name="Punt P.J."/>
            <person name="Ram A.F."/>
            <person name="Ramon A."/>
            <person name="Rauscher S."/>
            <person name="Record E."/>
            <person name="Riano-Pachon D.M."/>
            <person name="Robert V."/>
            <person name="Roehrig J."/>
            <person name="Ruller R."/>
            <person name="Salamov A."/>
            <person name="Salih N.S."/>
            <person name="Samson R.A."/>
            <person name="Sandor E."/>
            <person name="Sanguinetti M."/>
            <person name="Schuetze T."/>
            <person name="Sepcic K."/>
            <person name="Shelest E."/>
            <person name="Sherlock G."/>
            <person name="Sophianopoulou V."/>
            <person name="Squina F.M."/>
            <person name="Sun H."/>
            <person name="Susca A."/>
            <person name="Todd R.B."/>
            <person name="Tsang A."/>
            <person name="Unkles S.E."/>
            <person name="van de Wiele N."/>
            <person name="van Rossen-Uffink D."/>
            <person name="Oliveira J.V."/>
            <person name="Vesth T.C."/>
            <person name="Visser J."/>
            <person name="Yu J.-H."/>
            <person name="Zhou M."/>
            <person name="Andersen M.R."/>
            <person name="Archer D.B."/>
            <person name="Baker S.E."/>
            <person name="Benoit I."/>
            <person name="Brakhage A.A."/>
            <person name="Braus G.H."/>
            <person name="Fischer R."/>
            <person name="Frisvad J.C."/>
            <person name="Goldman G.H."/>
            <person name="Houbraken J."/>
            <person name="Oakley B."/>
            <person name="Pocsi I."/>
            <person name="Scazzocchio C."/>
            <person name="Seiboth B."/>
            <person name="vanKuyk P.A."/>
            <person name="Wortman J."/>
            <person name="Dyer P.S."/>
            <person name="Grigoriev I.V."/>
        </authorList>
    </citation>
    <scope>NUCLEOTIDE SEQUENCE [LARGE SCALE GENOMIC DNA]</scope>
    <source>
        <strain evidence="3">CBS 583.65</strain>
    </source>
</reference>
<dbReference type="VEuPathDB" id="FungiDB:ASPVEDRAFT_81045"/>
<feature type="chain" id="PRO_5012611911" evidence="1">
    <location>
        <begin position="22"/>
        <end position="97"/>
    </location>
</feature>
<dbReference type="Proteomes" id="UP000184073">
    <property type="component" value="Unassembled WGS sequence"/>
</dbReference>
<organism evidence="2 3">
    <name type="scientific">Aspergillus versicolor CBS 583.65</name>
    <dbReference type="NCBI Taxonomy" id="1036611"/>
    <lineage>
        <taxon>Eukaryota</taxon>
        <taxon>Fungi</taxon>
        <taxon>Dikarya</taxon>
        <taxon>Ascomycota</taxon>
        <taxon>Pezizomycotina</taxon>
        <taxon>Eurotiomycetes</taxon>
        <taxon>Eurotiomycetidae</taxon>
        <taxon>Eurotiales</taxon>
        <taxon>Aspergillaceae</taxon>
        <taxon>Aspergillus</taxon>
        <taxon>Aspergillus subgen. Nidulantes</taxon>
    </lineage>
</organism>
<evidence type="ECO:0000313" key="3">
    <source>
        <dbReference type="Proteomes" id="UP000184073"/>
    </source>
</evidence>
<keyword evidence="3" id="KW-1185">Reference proteome</keyword>
<dbReference type="AlphaFoldDB" id="A0A1L9PDA5"/>
<dbReference type="RefSeq" id="XP_040665198.1">
    <property type="nucleotide sequence ID" value="XM_040816968.1"/>
</dbReference>
<dbReference type="EMBL" id="KV878126">
    <property type="protein sequence ID" value="OJI99435.1"/>
    <property type="molecule type" value="Genomic_DNA"/>
</dbReference>
<name>A0A1L9PDA5_ASPVE</name>